<name>A0A849CC89_9NOCA</name>
<accession>A0A849CC89</accession>
<feature type="transmembrane region" description="Helical" evidence="1">
    <location>
        <begin position="220"/>
        <end position="238"/>
    </location>
</feature>
<sequence length="280" mass="30454">MAPHRARWRAPQLRRVALFVILTFAFTWAWWIPAGLIERGILTVDVPPMALLIVGGLGPAVAALICASTALGGEGIRAFLRNAFRWRAPWRFYGLATVGMTVMVLGTVPLHLALGARWDGEGAMKAVLALLPMFVLTFTLGGGIDEELGWRAFALPRLQATLPPWAANVLLGLVWSLWHLPLWWNPGVAQYDSNYAMYVVSTTGYAIVLGWLYNSTHGNTVVVIVAHTVTNVSYGLQAAAIDPVYQWVDVVVMGGAAVLIWAITRGRIGLRTVTSDPASI</sequence>
<feature type="transmembrane region" description="Helical" evidence="1">
    <location>
        <begin position="126"/>
        <end position="144"/>
    </location>
</feature>
<evidence type="ECO:0000259" key="2">
    <source>
        <dbReference type="Pfam" id="PF02517"/>
    </source>
</evidence>
<evidence type="ECO:0000256" key="1">
    <source>
        <dbReference type="SAM" id="Phobius"/>
    </source>
</evidence>
<dbReference type="InterPro" id="IPR003675">
    <property type="entry name" value="Rce1/LyrA-like_dom"/>
</dbReference>
<evidence type="ECO:0000313" key="3">
    <source>
        <dbReference type="EMBL" id="NNH70601.1"/>
    </source>
</evidence>
<dbReference type="RefSeq" id="WP_067522686.1">
    <property type="nucleotide sequence ID" value="NZ_JABELX010000004.1"/>
</dbReference>
<feature type="transmembrane region" description="Helical" evidence="1">
    <location>
        <begin position="92"/>
        <end position="114"/>
    </location>
</feature>
<dbReference type="GO" id="GO:0008237">
    <property type="term" value="F:metallopeptidase activity"/>
    <property type="evidence" value="ECO:0007669"/>
    <property type="project" value="UniProtKB-KW"/>
</dbReference>
<keyword evidence="3" id="KW-0378">Hydrolase</keyword>
<dbReference type="Proteomes" id="UP000586827">
    <property type="component" value="Unassembled WGS sequence"/>
</dbReference>
<gene>
    <name evidence="3" type="ORF">HLB23_12130</name>
</gene>
<feature type="transmembrane region" description="Helical" evidence="1">
    <location>
        <begin position="16"/>
        <end position="37"/>
    </location>
</feature>
<keyword evidence="3" id="KW-0482">Metalloprotease</keyword>
<feature type="transmembrane region" description="Helical" evidence="1">
    <location>
        <begin position="165"/>
        <end position="183"/>
    </location>
</feature>
<feature type="transmembrane region" description="Helical" evidence="1">
    <location>
        <begin position="49"/>
        <end position="71"/>
    </location>
</feature>
<feature type="transmembrane region" description="Helical" evidence="1">
    <location>
        <begin position="244"/>
        <end position="263"/>
    </location>
</feature>
<dbReference type="PANTHER" id="PTHR35797:SF1">
    <property type="entry name" value="PROTEASE"/>
    <property type="match status" value="1"/>
</dbReference>
<feature type="domain" description="CAAX prenyl protease 2/Lysostaphin resistance protein A-like" evidence="2">
    <location>
        <begin position="132"/>
        <end position="232"/>
    </location>
</feature>
<dbReference type="GO" id="GO:0006508">
    <property type="term" value="P:proteolysis"/>
    <property type="evidence" value="ECO:0007669"/>
    <property type="project" value="UniProtKB-KW"/>
</dbReference>
<dbReference type="Pfam" id="PF02517">
    <property type="entry name" value="Rce1-like"/>
    <property type="match status" value="1"/>
</dbReference>
<proteinExistence type="predicted"/>
<dbReference type="GO" id="GO:0004175">
    <property type="term" value="F:endopeptidase activity"/>
    <property type="evidence" value="ECO:0007669"/>
    <property type="project" value="UniProtKB-ARBA"/>
</dbReference>
<feature type="transmembrane region" description="Helical" evidence="1">
    <location>
        <begin position="195"/>
        <end position="213"/>
    </location>
</feature>
<dbReference type="GO" id="GO:0080120">
    <property type="term" value="P:CAAX-box protein maturation"/>
    <property type="evidence" value="ECO:0007669"/>
    <property type="project" value="UniProtKB-ARBA"/>
</dbReference>
<keyword evidence="1" id="KW-0812">Transmembrane</keyword>
<protein>
    <submittedName>
        <fullName evidence="3">CPBP family intramembrane metalloprotease</fullName>
    </submittedName>
</protein>
<dbReference type="InterPro" id="IPR042150">
    <property type="entry name" value="MmRce1-like"/>
</dbReference>
<keyword evidence="1" id="KW-0472">Membrane</keyword>
<dbReference type="PANTHER" id="PTHR35797">
    <property type="entry name" value="PROTEASE-RELATED"/>
    <property type="match status" value="1"/>
</dbReference>
<keyword evidence="4" id="KW-1185">Reference proteome</keyword>
<reference evidence="3 4" key="1">
    <citation type="submission" date="2020-05" db="EMBL/GenBank/DDBJ databases">
        <title>MicrobeNet Type strains.</title>
        <authorList>
            <person name="Nicholson A.C."/>
        </authorList>
    </citation>
    <scope>NUCLEOTIDE SEQUENCE [LARGE SCALE GENOMIC DNA]</scope>
    <source>
        <strain evidence="3 4">JCM 3224</strain>
    </source>
</reference>
<evidence type="ECO:0000313" key="4">
    <source>
        <dbReference type="Proteomes" id="UP000586827"/>
    </source>
</evidence>
<dbReference type="AlphaFoldDB" id="A0A849CC89"/>
<dbReference type="EMBL" id="JABELX010000004">
    <property type="protein sequence ID" value="NNH70601.1"/>
    <property type="molecule type" value="Genomic_DNA"/>
</dbReference>
<keyword evidence="1" id="KW-1133">Transmembrane helix</keyword>
<comment type="caution">
    <text evidence="3">The sequence shown here is derived from an EMBL/GenBank/DDBJ whole genome shotgun (WGS) entry which is preliminary data.</text>
</comment>
<keyword evidence="3" id="KW-0645">Protease</keyword>
<organism evidence="3 4">
    <name type="scientific">Nocardia uniformis</name>
    <dbReference type="NCBI Taxonomy" id="53432"/>
    <lineage>
        <taxon>Bacteria</taxon>
        <taxon>Bacillati</taxon>
        <taxon>Actinomycetota</taxon>
        <taxon>Actinomycetes</taxon>
        <taxon>Mycobacteriales</taxon>
        <taxon>Nocardiaceae</taxon>
        <taxon>Nocardia</taxon>
    </lineage>
</organism>